<dbReference type="PROSITE" id="PS51257">
    <property type="entry name" value="PROKAR_LIPOPROTEIN"/>
    <property type="match status" value="1"/>
</dbReference>
<organism evidence="1 2">
    <name type="scientific">Halobellus clavatus</name>
    <dbReference type="NCBI Taxonomy" id="660517"/>
    <lineage>
        <taxon>Archaea</taxon>
        <taxon>Methanobacteriati</taxon>
        <taxon>Methanobacteriota</taxon>
        <taxon>Stenosarchaea group</taxon>
        <taxon>Halobacteria</taxon>
        <taxon>Halobacteriales</taxon>
        <taxon>Haloferacaceae</taxon>
        <taxon>Halobellus</taxon>
    </lineage>
</organism>
<evidence type="ECO:0000313" key="2">
    <source>
        <dbReference type="Proteomes" id="UP000199170"/>
    </source>
</evidence>
<dbReference type="EMBL" id="FNPB01000004">
    <property type="protein sequence ID" value="SDX91284.1"/>
    <property type="molecule type" value="Genomic_DNA"/>
</dbReference>
<accession>A0A1H3FMB7</accession>
<dbReference type="RefSeq" id="WP_089766593.1">
    <property type="nucleotide sequence ID" value="NZ_FNPB01000004.1"/>
</dbReference>
<reference evidence="2" key="1">
    <citation type="submission" date="2016-10" db="EMBL/GenBank/DDBJ databases">
        <authorList>
            <person name="Varghese N."/>
            <person name="Submissions S."/>
        </authorList>
    </citation>
    <scope>NUCLEOTIDE SEQUENCE [LARGE SCALE GENOMIC DNA]</scope>
    <source>
        <strain evidence="2">CGMCC 1.10118</strain>
    </source>
</reference>
<name>A0A1H3FMB7_9EURY</name>
<dbReference type="AlphaFoldDB" id="A0A1H3FMB7"/>
<keyword evidence="2" id="KW-1185">Reference proteome</keyword>
<evidence type="ECO:0000313" key="1">
    <source>
        <dbReference type="EMBL" id="SDX91284.1"/>
    </source>
</evidence>
<dbReference type="OrthoDB" id="313493at2157"/>
<sequence length="313" mass="33868">MVLTRRSALHLAAATSLAATAGCASLSSLGSDEPKPEYTLDVDRIDASPVEHALYDPGDDGLFGEPARTALDAILPEGRHTTYGYEPLPEGAYVRRGETYYQTESVVTGRERMERRLVRVESVPDADVPDDPLHVDDLDRPSARAVKILHSNAVSGGASGATDLLRGDAYVLRRPAELESRLATGDLDGRIVSMTEDGGWAYRVQVTRERIQETAHTALAVEVADGRSAFREVVFGSRIDAELAPSALTDGERAVLEQAVSRGRYVETAPRSSDFDGVLNALGLASVDTAETGQLLWYDGELYRYGLYVNDSP</sequence>
<protein>
    <submittedName>
        <fullName evidence="1">Uncharacterized protein</fullName>
    </submittedName>
</protein>
<dbReference type="STRING" id="660517.SAMN04487946_1043"/>
<gene>
    <name evidence="1" type="ORF">SAMN04487946_1043</name>
</gene>
<dbReference type="Proteomes" id="UP000199170">
    <property type="component" value="Unassembled WGS sequence"/>
</dbReference>
<proteinExistence type="predicted"/>